<gene>
    <name evidence="2" type="ORF">IWZ03DRAFT_382736</name>
</gene>
<keyword evidence="3" id="KW-1185">Reference proteome</keyword>
<evidence type="ECO:0000256" key="1">
    <source>
        <dbReference type="SAM" id="SignalP"/>
    </source>
</evidence>
<feature type="signal peptide" evidence="1">
    <location>
        <begin position="1"/>
        <end position="32"/>
    </location>
</feature>
<proteinExistence type="predicted"/>
<organism evidence="2 3">
    <name type="scientific">Phyllosticta citriasiana</name>
    <dbReference type="NCBI Taxonomy" id="595635"/>
    <lineage>
        <taxon>Eukaryota</taxon>
        <taxon>Fungi</taxon>
        <taxon>Dikarya</taxon>
        <taxon>Ascomycota</taxon>
        <taxon>Pezizomycotina</taxon>
        <taxon>Dothideomycetes</taxon>
        <taxon>Dothideomycetes incertae sedis</taxon>
        <taxon>Botryosphaeriales</taxon>
        <taxon>Phyllostictaceae</taxon>
        <taxon>Phyllosticta</taxon>
    </lineage>
</organism>
<feature type="chain" id="PRO_5045987181" evidence="1">
    <location>
        <begin position="33"/>
        <end position="133"/>
    </location>
</feature>
<sequence>MRSSKTSATPPGLLVFFGLLVLLASFCRPTRAGVLAQLYGYSNGGCVDPLQEPGIIEPQTEDSKCYQFAKPVYSVYSKFQEDKDYCSYSVYTDYGCSEDNEVPAPWHDCQACSSGFRSYSYTCGHPGEILNFS</sequence>
<accession>A0ABR1KFW7</accession>
<evidence type="ECO:0000313" key="2">
    <source>
        <dbReference type="EMBL" id="KAK7513697.1"/>
    </source>
</evidence>
<reference evidence="2 3" key="1">
    <citation type="submission" date="2024-04" db="EMBL/GenBank/DDBJ databases">
        <title>Phyllosticta paracitricarpa is synonymous to the EU quarantine fungus P. citricarpa based on phylogenomic analyses.</title>
        <authorList>
            <consortium name="Lawrence Berkeley National Laboratory"/>
            <person name="Van Ingen-Buijs V.A."/>
            <person name="Van Westerhoven A.C."/>
            <person name="Haridas S."/>
            <person name="Skiadas P."/>
            <person name="Martin F."/>
            <person name="Groenewald J.Z."/>
            <person name="Crous P.W."/>
            <person name="Seidl M.F."/>
        </authorList>
    </citation>
    <scope>NUCLEOTIDE SEQUENCE [LARGE SCALE GENOMIC DNA]</scope>
    <source>
        <strain evidence="2 3">CBS 123371</strain>
    </source>
</reference>
<comment type="caution">
    <text evidence="2">The sequence shown here is derived from an EMBL/GenBank/DDBJ whole genome shotgun (WGS) entry which is preliminary data.</text>
</comment>
<evidence type="ECO:0000313" key="3">
    <source>
        <dbReference type="Proteomes" id="UP001363622"/>
    </source>
</evidence>
<keyword evidence="1" id="KW-0732">Signal</keyword>
<dbReference type="EMBL" id="JBBPHU010000009">
    <property type="protein sequence ID" value="KAK7513697.1"/>
    <property type="molecule type" value="Genomic_DNA"/>
</dbReference>
<dbReference type="Proteomes" id="UP001363622">
    <property type="component" value="Unassembled WGS sequence"/>
</dbReference>
<name>A0ABR1KFW7_9PEZI</name>
<protein>
    <submittedName>
        <fullName evidence="2">Uncharacterized protein</fullName>
    </submittedName>
</protein>